<comment type="caution">
    <text evidence="3">The sequence shown here is derived from an EMBL/GenBank/DDBJ whole genome shotgun (WGS) entry which is preliminary data.</text>
</comment>
<feature type="chain" id="PRO_5023058282" evidence="2">
    <location>
        <begin position="27"/>
        <end position="187"/>
    </location>
</feature>
<accession>A0A5C6MHC5</accession>
<dbReference type="AlphaFoldDB" id="A0A5C6MHC5"/>
<evidence type="ECO:0000256" key="1">
    <source>
        <dbReference type="SAM" id="MobiDB-lite"/>
    </source>
</evidence>
<keyword evidence="4" id="KW-1185">Reference proteome</keyword>
<evidence type="ECO:0000256" key="2">
    <source>
        <dbReference type="SAM" id="SignalP"/>
    </source>
</evidence>
<dbReference type="EMBL" id="SRHE01000022">
    <property type="protein sequence ID" value="TWW12278.1"/>
    <property type="molecule type" value="Genomic_DNA"/>
</dbReference>
<evidence type="ECO:0000313" key="3">
    <source>
        <dbReference type="EMBL" id="TWW12278.1"/>
    </source>
</evidence>
<sequence length="187" mass="20010">MMIADLRHGLFCTAMLGLLSLAPVQADEQVDLAPPVDLEAAAAVPSPPVSQPPLQPAPLLPQPDPAISAGPVTVPDQPVALQLRGTLGFTYLRVSHPVPEDKHPRSGMLAVRMGDAEEVLTIRGMSGIKLKSGVWLFESNRPLDPGVSHIVRVEAKEHPLDVDAVATRFVRLIPGRIVYLSFGSDVE</sequence>
<feature type="compositionally biased region" description="Pro residues" evidence="1">
    <location>
        <begin position="45"/>
        <end position="64"/>
    </location>
</feature>
<keyword evidence="2" id="KW-0732">Signal</keyword>
<protein>
    <submittedName>
        <fullName evidence="3">Uncharacterized protein</fullName>
    </submittedName>
</protein>
<organism evidence="3 4">
    <name type="scientific">Planctomyces bekefii</name>
    <dbReference type="NCBI Taxonomy" id="1653850"/>
    <lineage>
        <taxon>Bacteria</taxon>
        <taxon>Pseudomonadati</taxon>
        <taxon>Planctomycetota</taxon>
        <taxon>Planctomycetia</taxon>
        <taxon>Planctomycetales</taxon>
        <taxon>Planctomycetaceae</taxon>
        <taxon>Planctomyces</taxon>
    </lineage>
</organism>
<proteinExistence type="predicted"/>
<evidence type="ECO:0000313" key="4">
    <source>
        <dbReference type="Proteomes" id="UP000321083"/>
    </source>
</evidence>
<dbReference type="Proteomes" id="UP000321083">
    <property type="component" value="Unassembled WGS sequence"/>
</dbReference>
<reference evidence="3 4" key="1">
    <citation type="submission" date="2019-08" db="EMBL/GenBank/DDBJ databases">
        <title>100 year-old enigma solved: identification of Planctomyces bekefii, the type genus and species of the phylum Planctomycetes.</title>
        <authorList>
            <person name="Svetlana D.N."/>
            <person name="Overmann J."/>
        </authorList>
    </citation>
    <scope>NUCLEOTIDE SEQUENCE [LARGE SCALE GENOMIC DNA]</scope>
    <source>
        <strain evidence="3">Phe10_nw2017</strain>
    </source>
</reference>
<feature type="region of interest" description="Disordered" evidence="1">
    <location>
        <begin position="43"/>
        <end position="71"/>
    </location>
</feature>
<gene>
    <name evidence="3" type="ORF">E3A20_02320</name>
</gene>
<name>A0A5C6MHC5_9PLAN</name>
<reference evidence="3 4" key="2">
    <citation type="submission" date="2019-08" db="EMBL/GenBank/DDBJ databases">
        <authorList>
            <person name="Henke P."/>
        </authorList>
    </citation>
    <scope>NUCLEOTIDE SEQUENCE [LARGE SCALE GENOMIC DNA]</scope>
    <source>
        <strain evidence="3">Phe10_nw2017</strain>
    </source>
</reference>
<feature type="signal peptide" evidence="2">
    <location>
        <begin position="1"/>
        <end position="26"/>
    </location>
</feature>